<dbReference type="Gene3D" id="3.10.490.10">
    <property type="entry name" value="Gamma-glutamyl cyclotransferase-like"/>
    <property type="match status" value="1"/>
</dbReference>
<dbReference type="Proteomes" id="UP000216913">
    <property type="component" value="Unassembled WGS sequence"/>
</dbReference>
<dbReference type="InterPro" id="IPR013024">
    <property type="entry name" value="GGCT-like"/>
</dbReference>
<dbReference type="Pfam" id="PF04752">
    <property type="entry name" value="ChaC"/>
    <property type="match status" value="1"/>
</dbReference>
<name>A0A261TBH3_9BORD</name>
<dbReference type="EMBL" id="NEVP01000011">
    <property type="protein sequence ID" value="OZI46988.1"/>
    <property type="molecule type" value="Genomic_DNA"/>
</dbReference>
<evidence type="ECO:0000256" key="2">
    <source>
        <dbReference type="ARBA" id="ARBA00023239"/>
    </source>
</evidence>
<dbReference type="SUPFAM" id="SSF110857">
    <property type="entry name" value="Gamma-glutamyl cyclotransferase-like"/>
    <property type="match status" value="1"/>
</dbReference>
<dbReference type="PANTHER" id="PTHR12192:SF2">
    <property type="entry name" value="GLUTATHIONE-SPECIFIC GAMMA-GLUTAMYLCYCLOTRANSFERASE 2"/>
    <property type="match status" value="1"/>
</dbReference>
<dbReference type="OrthoDB" id="9795692at2"/>
<keyword evidence="2" id="KW-0456">Lyase</keyword>
<dbReference type="AlphaFoldDB" id="A0A261TBH3"/>
<comment type="caution">
    <text evidence="3">The sequence shown here is derived from an EMBL/GenBank/DDBJ whole genome shotgun (WGS) entry which is preliminary data.</text>
</comment>
<proteinExistence type="predicted"/>
<evidence type="ECO:0000313" key="3">
    <source>
        <dbReference type="EMBL" id="OZI46988.1"/>
    </source>
</evidence>
<dbReference type="CDD" id="cd06661">
    <property type="entry name" value="GGCT_like"/>
    <property type="match status" value="1"/>
</dbReference>
<protein>
    <recommendedName>
        <fullName evidence="1">glutathione-specific gamma-glutamylcyclotransferase</fullName>
        <ecNumber evidence="1">4.3.2.7</ecNumber>
    </recommendedName>
</protein>
<organism evidence="3 4">
    <name type="scientific">Bordetella genomosp. 5</name>
    <dbReference type="NCBI Taxonomy" id="1395608"/>
    <lineage>
        <taxon>Bacteria</taxon>
        <taxon>Pseudomonadati</taxon>
        <taxon>Pseudomonadota</taxon>
        <taxon>Betaproteobacteria</taxon>
        <taxon>Burkholderiales</taxon>
        <taxon>Alcaligenaceae</taxon>
        <taxon>Bordetella</taxon>
    </lineage>
</organism>
<dbReference type="EC" id="4.3.2.7" evidence="1"/>
<dbReference type="InterPro" id="IPR036568">
    <property type="entry name" value="GGCT-like_sf"/>
</dbReference>
<dbReference type="InterPro" id="IPR006840">
    <property type="entry name" value="ChaC"/>
</dbReference>
<dbReference type="GO" id="GO:0016740">
    <property type="term" value="F:transferase activity"/>
    <property type="evidence" value="ECO:0007669"/>
    <property type="project" value="UniProtKB-KW"/>
</dbReference>
<accession>A0A261TBH3</accession>
<evidence type="ECO:0000256" key="1">
    <source>
        <dbReference type="ARBA" id="ARBA00012344"/>
    </source>
</evidence>
<gene>
    <name evidence="3" type="ORF">CAL25_20245</name>
</gene>
<keyword evidence="3" id="KW-0808">Transferase</keyword>
<dbReference type="RefSeq" id="WP_094803171.1">
    <property type="nucleotide sequence ID" value="NZ_NEVP01000011.1"/>
</dbReference>
<dbReference type="GO" id="GO:0006751">
    <property type="term" value="P:glutathione catabolic process"/>
    <property type="evidence" value="ECO:0007669"/>
    <property type="project" value="InterPro"/>
</dbReference>
<reference evidence="3 4" key="1">
    <citation type="submission" date="2017-05" db="EMBL/GenBank/DDBJ databases">
        <title>Complete and WGS of Bordetella genogroups.</title>
        <authorList>
            <person name="Spilker T."/>
            <person name="LiPuma J."/>
        </authorList>
    </citation>
    <scope>NUCLEOTIDE SEQUENCE [LARGE SCALE GENOMIC DNA]</scope>
    <source>
        <strain evidence="3 4">AU10456</strain>
    </source>
</reference>
<evidence type="ECO:0000313" key="4">
    <source>
        <dbReference type="Proteomes" id="UP000216913"/>
    </source>
</evidence>
<sequence>MTFSVGGPAQAQRPKLRQPKSIDCLLQGWNGTDDLWVFAYGSLIWRPGFTWQERRLATVRGYHRSLCLWSRDHRGSPEAPGLVFGLDRGGCCRGVAYRVAGRDVRDTFQMLWQREMTYAAYTPRWLSCHTESGGQNSCADSAAHAAPDASRAGGSAPVRSLVFLLNRGCGDYAGALAEERLLATVRGARGQSGLCLDYVVETERALRTHGIHDCRLAELVKRLSGPAETCAG</sequence>
<dbReference type="GO" id="GO:0005737">
    <property type="term" value="C:cytoplasm"/>
    <property type="evidence" value="ECO:0007669"/>
    <property type="project" value="TreeGrafter"/>
</dbReference>
<keyword evidence="4" id="KW-1185">Reference proteome</keyword>
<dbReference type="GO" id="GO:0061928">
    <property type="term" value="F:glutathione specific gamma-glutamylcyclotransferase activity"/>
    <property type="evidence" value="ECO:0007669"/>
    <property type="project" value="UniProtKB-EC"/>
</dbReference>
<dbReference type="PANTHER" id="PTHR12192">
    <property type="entry name" value="CATION TRANSPORT PROTEIN CHAC-RELATED"/>
    <property type="match status" value="1"/>
</dbReference>